<evidence type="ECO:0000313" key="6">
    <source>
        <dbReference type="EMBL" id="SDW71351.1"/>
    </source>
</evidence>
<dbReference type="GO" id="GO:0006633">
    <property type="term" value="P:fatty acid biosynthetic process"/>
    <property type="evidence" value="ECO:0007669"/>
    <property type="project" value="UniProtKB-UniPathway"/>
</dbReference>
<comment type="similarity">
    <text evidence="2 4">Belongs to the thiolase-like superfamily. Beta-ketoacyl-ACP synthases family.</text>
</comment>
<gene>
    <name evidence="6" type="ORF">SAMN05216287_1334</name>
</gene>
<dbReference type="EMBL" id="FNNU01000002">
    <property type="protein sequence ID" value="SDW71351.1"/>
    <property type="molecule type" value="Genomic_DNA"/>
</dbReference>
<evidence type="ECO:0000313" key="7">
    <source>
        <dbReference type="Proteomes" id="UP000243778"/>
    </source>
</evidence>
<dbReference type="GO" id="GO:0005829">
    <property type="term" value="C:cytosol"/>
    <property type="evidence" value="ECO:0007669"/>
    <property type="project" value="TreeGrafter"/>
</dbReference>
<dbReference type="PANTHER" id="PTHR11712">
    <property type="entry name" value="POLYKETIDE SYNTHASE-RELATED"/>
    <property type="match status" value="1"/>
</dbReference>
<dbReference type="Proteomes" id="UP000243778">
    <property type="component" value="Unassembled WGS sequence"/>
</dbReference>
<dbReference type="InterPro" id="IPR020841">
    <property type="entry name" value="PKS_Beta-ketoAc_synthase_dom"/>
</dbReference>
<evidence type="ECO:0000256" key="2">
    <source>
        <dbReference type="ARBA" id="ARBA00008467"/>
    </source>
</evidence>
<evidence type="ECO:0000259" key="5">
    <source>
        <dbReference type="PROSITE" id="PS52004"/>
    </source>
</evidence>
<dbReference type="Pfam" id="PF00109">
    <property type="entry name" value="ketoacyl-synt"/>
    <property type="match status" value="1"/>
</dbReference>
<evidence type="ECO:0000256" key="1">
    <source>
        <dbReference type="ARBA" id="ARBA00005194"/>
    </source>
</evidence>
<feature type="domain" description="Ketosynthase family 3 (KS3)" evidence="5">
    <location>
        <begin position="1"/>
        <end position="395"/>
    </location>
</feature>
<dbReference type="InterPro" id="IPR000794">
    <property type="entry name" value="Beta-ketoacyl_synthase"/>
</dbReference>
<name>A0A1H2VSV8_9PSED</name>
<evidence type="ECO:0000256" key="4">
    <source>
        <dbReference type="RuleBase" id="RU003694"/>
    </source>
</evidence>
<dbReference type="RefSeq" id="WP_090225694.1">
    <property type="nucleotide sequence ID" value="NZ_FNNU01000002.1"/>
</dbReference>
<dbReference type="UniPathway" id="UPA00094"/>
<dbReference type="STRING" id="1007099.SAMN05216287_1334"/>
<dbReference type="Gene3D" id="3.40.47.10">
    <property type="match status" value="2"/>
</dbReference>
<accession>A0A1H2VSV8</accession>
<comment type="pathway">
    <text evidence="1">Lipid metabolism; fatty acid biosynthesis.</text>
</comment>
<dbReference type="InterPro" id="IPR018201">
    <property type="entry name" value="Ketoacyl_synth_AS"/>
</dbReference>
<dbReference type="PROSITE" id="PS52004">
    <property type="entry name" value="KS3_2"/>
    <property type="match status" value="1"/>
</dbReference>
<dbReference type="NCBIfam" id="NF006618">
    <property type="entry name" value="PRK09185.1"/>
    <property type="match status" value="1"/>
</dbReference>
<sequence length="402" mass="41746">MKAYLNALGVICALGSGKRAVLDNLLNGSSPGMRSESGWLPERAVPVGAVDAELPAMPSGFAERNTRNNRLLLAAALEIEGDIRQAIERFGTARIGVVLGTSTTGIHEASQGIAALLHEGAFPPDYNYRHQELAAPAAFLADWLQLGGPAYSISTACTSSGRALLSARRLLALGVCDAVLCGGVDSLCGLTLNGFDSLEALSDAVCNPFSRQRRGINIGEGAALFLMTREPSSDGAVALLGAGASSDAHHISAPEPTGRGALLAMRKALKSAALEAGQIDYLNLHGTATTHNDAMESLAVAELFPTGVPCSSSKPLSGHTLGAAGALEAAFCWLCLGPDNRDNLLPPQVWDGRADPALPRLDLVAPGRVASRPLRHMMSNSFAFGGNNVSLILGRVEPEGRA</sequence>
<keyword evidence="3 4" id="KW-0808">Transferase</keyword>
<organism evidence="6 7">
    <name type="scientific">Pseudomonas kuykendallii</name>
    <dbReference type="NCBI Taxonomy" id="1007099"/>
    <lineage>
        <taxon>Bacteria</taxon>
        <taxon>Pseudomonadati</taxon>
        <taxon>Pseudomonadota</taxon>
        <taxon>Gammaproteobacteria</taxon>
        <taxon>Pseudomonadales</taxon>
        <taxon>Pseudomonadaceae</taxon>
        <taxon>Pseudomonas</taxon>
    </lineage>
</organism>
<reference evidence="7" key="1">
    <citation type="submission" date="2016-10" db="EMBL/GenBank/DDBJ databases">
        <authorList>
            <person name="Varghese N."/>
            <person name="Submissions S."/>
        </authorList>
    </citation>
    <scope>NUCLEOTIDE SEQUENCE [LARGE SCALE GENOMIC DNA]</scope>
    <source>
        <strain evidence="7">NRRL B-59562</strain>
    </source>
</reference>
<dbReference type="InterPro" id="IPR014031">
    <property type="entry name" value="Ketoacyl_synth_C"/>
</dbReference>
<keyword evidence="7" id="KW-1185">Reference proteome</keyword>
<dbReference type="InterPro" id="IPR014030">
    <property type="entry name" value="Ketoacyl_synth_N"/>
</dbReference>
<dbReference type="GO" id="GO:0004315">
    <property type="term" value="F:3-oxoacyl-[acyl-carrier-protein] synthase activity"/>
    <property type="evidence" value="ECO:0007669"/>
    <property type="project" value="InterPro"/>
</dbReference>
<proteinExistence type="inferred from homology"/>
<dbReference type="Pfam" id="PF02801">
    <property type="entry name" value="Ketoacyl-synt_C"/>
    <property type="match status" value="1"/>
</dbReference>
<dbReference type="PROSITE" id="PS00606">
    <property type="entry name" value="KS3_1"/>
    <property type="match status" value="1"/>
</dbReference>
<dbReference type="PANTHER" id="PTHR11712:SF320">
    <property type="entry name" value="BETA-KETOACYL SYNTHASE"/>
    <property type="match status" value="1"/>
</dbReference>
<dbReference type="SMART" id="SM00825">
    <property type="entry name" value="PKS_KS"/>
    <property type="match status" value="1"/>
</dbReference>
<evidence type="ECO:0000256" key="3">
    <source>
        <dbReference type="ARBA" id="ARBA00022679"/>
    </source>
</evidence>
<dbReference type="CDD" id="cd00834">
    <property type="entry name" value="KAS_I_II"/>
    <property type="match status" value="1"/>
</dbReference>
<dbReference type="InterPro" id="IPR016039">
    <property type="entry name" value="Thiolase-like"/>
</dbReference>
<dbReference type="OrthoDB" id="9808669at2"/>
<protein>
    <submittedName>
        <fullName evidence="6">3-oxoacyl-[acyl-carrier-protein] synthase-1</fullName>
    </submittedName>
</protein>
<dbReference type="SUPFAM" id="SSF53901">
    <property type="entry name" value="Thiolase-like"/>
    <property type="match status" value="2"/>
</dbReference>
<dbReference type="AlphaFoldDB" id="A0A1H2VSV8"/>